<dbReference type="GO" id="GO:0008830">
    <property type="term" value="F:dTDP-4-dehydrorhamnose 3,5-epimerase activity"/>
    <property type="evidence" value="ECO:0007669"/>
    <property type="project" value="InterPro"/>
</dbReference>
<accession>A0A2H0WTW2</accession>
<comment type="caution">
    <text evidence="3">The sequence shown here is derived from an EMBL/GenBank/DDBJ whole genome shotgun (WGS) entry which is preliminary data.</text>
</comment>
<dbReference type="GO" id="GO:0000271">
    <property type="term" value="P:polysaccharide biosynthetic process"/>
    <property type="evidence" value="ECO:0007669"/>
    <property type="project" value="TreeGrafter"/>
</dbReference>
<dbReference type="SUPFAM" id="SSF51182">
    <property type="entry name" value="RmlC-like cupins"/>
    <property type="match status" value="1"/>
</dbReference>
<dbReference type="InterPro" id="IPR014710">
    <property type="entry name" value="RmlC-like_jellyroll"/>
</dbReference>
<dbReference type="Pfam" id="PF00908">
    <property type="entry name" value="dTDP_sugar_isom"/>
    <property type="match status" value="1"/>
</dbReference>
<sequence length="202" mass="23101">MNKLYKPDETLQISERVYKTGIHGLWYLSHRAHKDERGFFREVAIINELESIRKASFNIRQINHSRSEVHVTRGFHAEAWDKLITVFNGVCFCALADIRPDSPTFARVETFLLGNGEGTLDGSLFISQGIANSVCVIQGPVDYMYGVNKLYKDRDPKGDRAISLFDPDLHVEWPISKDQMIISDRDANSVTLRHVFPEKFKS</sequence>
<evidence type="ECO:0000313" key="4">
    <source>
        <dbReference type="Proteomes" id="UP000231198"/>
    </source>
</evidence>
<dbReference type="InterPro" id="IPR000888">
    <property type="entry name" value="RmlC-like"/>
</dbReference>
<evidence type="ECO:0000256" key="1">
    <source>
        <dbReference type="PIRSR" id="PIRSR600888-1"/>
    </source>
</evidence>
<name>A0A2H0WTW2_9BACT</name>
<evidence type="ECO:0000256" key="2">
    <source>
        <dbReference type="PIRSR" id="PIRSR600888-3"/>
    </source>
</evidence>
<proteinExistence type="predicted"/>
<dbReference type="AlphaFoldDB" id="A0A2H0WTW2"/>
<feature type="site" description="Participates in a stacking interaction with the thymidine ring of dTDP-4-oxo-6-deoxyglucose" evidence="2">
    <location>
        <position position="151"/>
    </location>
</feature>
<dbReference type="Gene3D" id="2.60.120.10">
    <property type="entry name" value="Jelly Rolls"/>
    <property type="match status" value="1"/>
</dbReference>
<dbReference type="Proteomes" id="UP000231198">
    <property type="component" value="Unassembled WGS sequence"/>
</dbReference>
<dbReference type="GO" id="GO:0005829">
    <property type="term" value="C:cytosol"/>
    <property type="evidence" value="ECO:0007669"/>
    <property type="project" value="TreeGrafter"/>
</dbReference>
<dbReference type="InterPro" id="IPR011051">
    <property type="entry name" value="RmlC_Cupin_sf"/>
</dbReference>
<dbReference type="PANTHER" id="PTHR21047:SF2">
    <property type="entry name" value="THYMIDINE DIPHOSPHO-4-KETO-RHAMNOSE 3,5-EPIMERASE"/>
    <property type="match status" value="1"/>
</dbReference>
<dbReference type="PANTHER" id="PTHR21047">
    <property type="entry name" value="DTDP-6-DEOXY-D-GLUCOSE-3,5 EPIMERASE"/>
    <property type="match status" value="1"/>
</dbReference>
<evidence type="ECO:0000313" key="3">
    <source>
        <dbReference type="EMBL" id="PIS16100.1"/>
    </source>
</evidence>
<reference evidence="4" key="1">
    <citation type="submission" date="2017-09" db="EMBL/GenBank/DDBJ databases">
        <title>Depth-based differentiation of microbial function through sediment-hosted aquifers and enrichment of novel symbionts in the deep terrestrial subsurface.</title>
        <authorList>
            <person name="Probst A.J."/>
            <person name="Ladd B."/>
            <person name="Jarett J.K."/>
            <person name="Geller-Mcgrath D.E."/>
            <person name="Sieber C.M.K."/>
            <person name="Emerson J.B."/>
            <person name="Anantharaman K."/>
            <person name="Thomas B.C."/>
            <person name="Malmstrom R."/>
            <person name="Stieglmeier M."/>
            <person name="Klingl A."/>
            <person name="Woyke T."/>
            <person name="Ryan C.M."/>
            <person name="Banfield J.F."/>
        </authorList>
    </citation>
    <scope>NUCLEOTIDE SEQUENCE [LARGE SCALE GENOMIC DNA]</scope>
</reference>
<dbReference type="EMBL" id="PEZG01000005">
    <property type="protein sequence ID" value="PIS16100.1"/>
    <property type="molecule type" value="Genomic_DNA"/>
</dbReference>
<feature type="active site" description="Proton acceptor" evidence="1">
    <location>
        <position position="76"/>
    </location>
</feature>
<evidence type="ECO:0008006" key="5">
    <source>
        <dbReference type="Google" id="ProtNLM"/>
    </source>
</evidence>
<protein>
    <recommendedName>
        <fullName evidence="5">dTDP-4-dehydrorhamnose 3,5-epimerase</fullName>
    </recommendedName>
</protein>
<gene>
    <name evidence="3" type="ORF">COT62_00170</name>
</gene>
<dbReference type="GO" id="GO:0019305">
    <property type="term" value="P:dTDP-rhamnose biosynthetic process"/>
    <property type="evidence" value="ECO:0007669"/>
    <property type="project" value="TreeGrafter"/>
</dbReference>
<organism evidence="3 4">
    <name type="scientific">Candidatus Roizmanbacteria bacterium CG09_land_8_20_14_0_10_41_9</name>
    <dbReference type="NCBI Taxonomy" id="1974850"/>
    <lineage>
        <taxon>Bacteria</taxon>
        <taxon>Candidatus Roizmaniibacteriota</taxon>
    </lineage>
</organism>
<feature type="active site" description="Proton donor" evidence="1">
    <location>
        <position position="145"/>
    </location>
</feature>